<dbReference type="InterPro" id="IPR001807">
    <property type="entry name" value="ClC"/>
</dbReference>
<dbReference type="GO" id="GO:0016020">
    <property type="term" value="C:membrane"/>
    <property type="evidence" value="ECO:0007669"/>
    <property type="project" value="UniProtKB-SubCell"/>
</dbReference>
<dbReference type="OrthoDB" id="432410at2759"/>
<keyword evidence="2" id="KW-0812">Transmembrane</keyword>
<dbReference type="Pfam" id="PF00654">
    <property type="entry name" value="Voltage_CLC"/>
    <property type="match status" value="1"/>
</dbReference>
<evidence type="ECO:0000313" key="6">
    <source>
        <dbReference type="Proteomes" id="UP000186817"/>
    </source>
</evidence>
<comment type="subcellular location">
    <subcellularLocation>
        <location evidence="1">Membrane</location>
        <topology evidence="1">Multi-pass membrane protein</topology>
    </subcellularLocation>
</comment>
<keyword evidence="3" id="KW-1133">Transmembrane helix</keyword>
<dbReference type="AlphaFoldDB" id="A0A1Q9CBI3"/>
<evidence type="ECO:0000256" key="1">
    <source>
        <dbReference type="ARBA" id="ARBA00004141"/>
    </source>
</evidence>
<protein>
    <submittedName>
        <fullName evidence="5">Uncharacterized protein</fullName>
    </submittedName>
</protein>
<proteinExistence type="predicted"/>
<keyword evidence="6" id="KW-1185">Reference proteome</keyword>
<reference evidence="5 6" key="1">
    <citation type="submission" date="2016-02" db="EMBL/GenBank/DDBJ databases">
        <title>Genome analysis of coral dinoflagellate symbionts highlights evolutionary adaptations to a symbiotic lifestyle.</title>
        <authorList>
            <person name="Aranda M."/>
            <person name="Li Y."/>
            <person name="Liew Y.J."/>
            <person name="Baumgarten S."/>
            <person name="Simakov O."/>
            <person name="Wilson M."/>
            <person name="Piel J."/>
            <person name="Ashoor H."/>
            <person name="Bougouffa S."/>
            <person name="Bajic V.B."/>
            <person name="Ryu T."/>
            <person name="Ravasi T."/>
            <person name="Bayer T."/>
            <person name="Micklem G."/>
            <person name="Kim H."/>
            <person name="Bhak J."/>
            <person name="Lajeunesse T.C."/>
            <person name="Voolstra C.R."/>
        </authorList>
    </citation>
    <scope>NUCLEOTIDE SEQUENCE [LARGE SCALE GENOMIC DNA]</scope>
    <source>
        <strain evidence="5 6">CCMP2467</strain>
    </source>
</reference>
<dbReference type="Gene3D" id="1.10.3080.10">
    <property type="entry name" value="Clc chloride channel"/>
    <property type="match status" value="1"/>
</dbReference>
<dbReference type="SUPFAM" id="SSF81340">
    <property type="entry name" value="Clc chloride channel"/>
    <property type="match status" value="1"/>
</dbReference>
<name>A0A1Q9CBI3_SYMMI</name>
<accession>A0A1Q9CBI3</accession>
<organism evidence="5 6">
    <name type="scientific">Symbiodinium microadriaticum</name>
    <name type="common">Dinoflagellate</name>
    <name type="synonym">Zooxanthella microadriatica</name>
    <dbReference type="NCBI Taxonomy" id="2951"/>
    <lineage>
        <taxon>Eukaryota</taxon>
        <taxon>Sar</taxon>
        <taxon>Alveolata</taxon>
        <taxon>Dinophyceae</taxon>
        <taxon>Suessiales</taxon>
        <taxon>Symbiodiniaceae</taxon>
        <taxon>Symbiodinium</taxon>
    </lineage>
</organism>
<gene>
    <name evidence="5" type="ORF">AK812_SmicGene39332</name>
</gene>
<dbReference type="InterPro" id="IPR014743">
    <property type="entry name" value="Cl-channel_core"/>
</dbReference>
<dbReference type="Proteomes" id="UP000186817">
    <property type="component" value="Unassembled WGS sequence"/>
</dbReference>
<dbReference type="GO" id="GO:0015108">
    <property type="term" value="F:chloride transmembrane transporter activity"/>
    <property type="evidence" value="ECO:0007669"/>
    <property type="project" value="InterPro"/>
</dbReference>
<comment type="caution">
    <text evidence="5">The sequence shown here is derived from an EMBL/GenBank/DDBJ whole genome shotgun (WGS) entry which is preliminary data.</text>
</comment>
<keyword evidence="4" id="KW-0472">Membrane</keyword>
<evidence type="ECO:0000256" key="4">
    <source>
        <dbReference type="ARBA" id="ARBA00023136"/>
    </source>
</evidence>
<evidence type="ECO:0000256" key="2">
    <source>
        <dbReference type="ARBA" id="ARBA00022692"/>
    </source>
</evidence>
<sequence length="126" mass="12897">MQALELVAGAAVAKCVAHWACAHGGLVGGNFFPLLYYGLTLGEVCAKVFNISRAVAVPVMLGAVPGALLPAPLTALSFPVGLFVTGPVQTVPILVAIVTASMPGAQLNQRLLVGSGFLEKLMVKRA</sequence>
<evidence type="ECO:0000256" key="3">
    <source>
        <dbReference type="ARBA" id="ARBA00022989"/>
    </source>
</evidence>
<evidence type="ECO:0000313" key="5">
    <source>
        <dbReference type="EMBL" id="OLP80276.1"/>
    </source>
</evidence>
<dbReference type="EMBL" id="LSRX01001394">
    <property type="protein sequence ID" value="OLP80276.1"/>
    <property type="molecule type" value="Genomic_DNA"/>
</dbReference>